<evidence type="ECO:0000256" key="1">
    <source>
        <dbReference type="SAM" id="MobiDB-lite"/>
    </source>
</evidence>
<keyword evidence="3" id="KW-1185">Reference proteome</keyword>
<reference evidence="2 3" key="1">
    <citation type="journal article" date="2022" name="bioRxiv">
        <title>Genomics of Preaxostyla Flagellates Illuminates Evolutionary Transitions and the Path Towards Mitochondrial Loss.</title>
        <authorList>
            <person name="Novak L.V.F."/>
            <person name="Treitli S.C."/>
            <person name="Pyrih J."/>
            <person name="Halakuc P."/>
            <person name="Pipaliya S.V."/>
            <person name="Vacek V."/>
            <person name="Brzon O."/>
            <person name="Soukal P."/>
            <person name="Eme L."/>
            <person name="Dacks J.B."/>
            <person name="Karnkowska A."/>
            <person name="Elias M."/>
            <person name="Hampl V."/>
        </authorList>
    </citation>
    <scope>NUCLEOTIDE SEQUENCE [LARGE SCALE GENOMIC DNA]</scope>
    <source>
        <strain evidence="2">NAU3</strain>
        <tissue evidence="2">Gut</tissue>
    </source>
</reference>
<feature type="region of interest" description="Disordered" evidence="1">
    <location>
        <begin position="153"/>
        <end position="187"/>
    </location>
</feature>
<proteinExistence type="predicted"/>
<evidence type="ECO:0000313" key="2">
    <source>
        <dbReference type="EMBL" id="KAK2960066.1"/>
    </source>
</evidence>
<dbReference type="Proteomes" id="UP001281761">
    <property type="component" value="Unassembled WGS sequence"/>
</dbReference>
<accession>A0ABQ9Y8N8</accession>
<organism evidence="2 3">
    <name type="scientific">Blattamonas nauphoetae</name>
    <dbReference type="NCBI Taxonomy" id="2049346"/>
    <lineage>
        <taxon>Eukaryota</taxon>
        <taxon>Metamonada</taxon>
        <taxon>Preaxostyla</taxon>
        <taxon>Oxymonadida</taxon>
        <taxon>Blattamonas</taxon>
    </lineage>
</organism>
<dbReference type="EMBL" id="JARBJD010000025">
    <property type="protein sequence ID" value="KAK2960066.1"/>
    <property type="molecule type" value="Genomic_DNA"/>
</dbReference>
<gene>
    <name evidence="2" type="ORF">BLNAU_4949</name>
</gene>
<sequence>MREADTHINSIIHYQPFIQLDTVLIIHPLFSPFLFKHSAAGTIATGDLTSDSALTHTILNADSHFHPTPFAIHAETNRTDKTVASSTTHPKRILFYPTPFAIHTEAIDRNRLHKSFTIVTEITRNHFTISKLVIASSSTLSSFANTKSVTFPPSASFQTSNSTDRTRPSSRTLKPRQSSQPPFHSHP</sequence>
<protein>
    <submittedName>
        <fullName evidence="2">Uncharacterized protein</fullName>
    </submittedName>
</protein>
<evidence type="ECO:0000313" key="3">
    <source>
        <dbReference type="Proteomes" id="UP001281761"/>
    </source>
</evidence>
<name>A0ABQ9Y8N8_9EUKA</name>
<comment type="caution">
    <text evidence="2">The sequence shown here is derived from an EMBL/GenBank/DDBJ whole genome shotgun (WGS) entry which is preliminary data.</text>
</comment>